<keyword evidence="3" id="KW-1185">Reference proteome</keyword>
<dbReference type="RefSeq" id="WP_248654518.1">
    <property type="nucleotide sequence ID" value="NZ_CP096658.1"/>
</dbReference>
<protein>
    <recommendedName>
        <fullName evidence="1">HEWD domain-containing protein</fullName>
    </recommendedName>
</protein>
<gene>
    <name evidence="2" type="ORF">M0R88_16505</name>
</gene>
<reference evidence="2" key="1">
    <citation type="submission" date="2022-04" db="EMBL/GenBank/DDBJ databases">
        <title>Diverse halophilic archaea isolated from saline environments.</title>
        <authorList>
            <person name="Cui H.-L."/>
        </authorList>
    </citation>
    <scope>NUCLEOTIDE SEQUENCE</scope>
    <source>
        <strain evidence="2">XZYJT40</strain>
    </source>
</reference>
<accession>A0A8U0IGJ5</accession>
<sequence length="56" mass="6634">MVELDPPNERECQQCGRRDVWDPDATTWRIDDEARAGNPHCIHEWDINGAYRPIRE</sequence>
<feature type="domain" description="HEWD" evidence="1">
    <location>
        <begin position="2"/>
        <end position="55"/>
    </location>
</feature>
<dbReference type="GeneID" id="72191490"/>
<dbReference type="EMBL" id="CP096658">
    <property type="protein sequence ID" value="UPW00103.1"/>
    <property type="molecule type" value="Genomic_DNA"/>
</dbReference>
<dbReference type="Pfam" id="PF20576">
    <property type="entry name" value="HEWD"/>
    <property type="match status" value="1"/>
</dbReference>
<name>A0A8U0IGJ5_9EURY</name>
<evidence type="ECO:0000313" key="3">
    <source>
        <dbReference type="Proteomes" id="UP000830434"/>
    </source>
</evidence>
<evidence type="ECO:0000313" key="2">
    <source>
        <dbReference type="EMBL" id="UPW00103.1"/>
    </source>
</evidence>
<evidence type="ECO:0000259" key="1">
    <source>
        <dbReference type="Pfam" id="PF20576"/>
    </source>
</evidence>
<dbReference type="AlphaFoldDB" id="A0A8U0IGJ5"/>
<dbReference type="Proteomes" id="UP000830434">
    <property type="component" value="Chromosome"/>
</dbReference>
<dbReference type="InterPro" id="IPR046782">
    <property type="entry name" value="HEWD"/>
</dbReference>
<organism evidence="2 3">
    <name type="scientific">Halorussus gelatinilyticus</name>
    <dbReference type="NCBI Taxonomy" id="2937524"/>
    <lineage>
        <taxon>Archaea</taxon>
        <taxon>Methanobacteriati</taxon>
        <taxon>Methanobacteriota</taxon>
        <taxon>Stenosarchaea group</taxon>
        <taxon>Halobacteria</taxon>
        <taxon>Halobacteriales</taxon>
        <taxon>Haladaptataceae</taxon>
        <taxon>Halorussus</taxon>
    </lineage>
</organism>
<dbReference type="KEGG" id="haxz:M0R88_16505"/>
<proteinExistence type="predicted"/>